<evidence type="ECO:0000259" key="3">
    <source>
        <dbReference type="PROSITE" id="PS50011"/>
    </source>
</evidence>
<keyword evidence="2" id="KW-0812">Transmembrane</keyword>
<sequence length="764" mass="86372">MFSYLRSFRPDFEAFQEEEEALPETEVVAEARRQVPKAIEPLYAQYDCVARNPLSCDRAQALGFKYCQQCGFPAILLEKAEIRGNKGRYRIEGLLEQRGLGRLYQGIQVSDNQPVLIKEYLLPERCFNPEETRLRKQVFERVAGLSLADGRVQDFRLIHPWDAIADANEERCYLVTKGSLQLYPPLSEYLALHEPMSSRAVRQVLNQVLQTLECLHGQKFRFPSGQIQKGLAHGNLTLNSLLIAQNSLPKINPLGTSEPSAVAVATPPLIETDFFIYTTDLAVWEQLFNPENQEIVNPLFQKDLVDLGYVAFYLLAGQTIHPISRHPLNPRDEQQWPPIDLPLQAYLQRLMGISVPFESAEAARQALLKLPIESAIAPPISPIVEVEPIRSKNYRLWWFLLGILGVILLGWLIWLFALRSQRFEAASESISLCCIADVAAVPAGTFNYTAERQGTWQYVLQEENLIARGQTLEQELTAQLPRVQLNYQSEPSGEAAIEKVRTGESNFAISSLTHPVTPDLNNRTIAYDGIVVFVNFSYARRQQSLPNALRGQISFENLQKLYTGEVTNWRQIGGPDLPVRLYIPQENEVVQIFEQRVLQTESRINQFRNLIVQENSSDSIVQFLGNPAIRRLQTFPMLRQVIQDFENEQVGAIAFATLSKVFGQCSVYPLAIASDNQPPIQPLIQNNNRPITPATDLCQDKGNYRPNSSAFRSQTYPLAYPIAVIYPRDNSRPPIGRKFADILSTQEGQQLLKKTGLIPIIPSD</sequence>
<keyword evidence="1" id="KW-0732">Signal</keyword>
<dbReference type="Gene3D" id="3.40.190.10">
    <property type="entry name" value="Periplasmic binding protein-like II"/>
    <property type="match status" value="2"/>
</dbReference>
<dbReference type="InterPro" id="IPR000719">
    <property type="entry name" value="Prot_kinase_dom"/>
</dbReference>
<dbReference type="PANTHER" id="PTHR30570">
    <property type="entry name" value="PERIPLASMIC PHOSPHATE BINDING COMPONENT OF PHOSPHATE ABC TRANSPORTER"/>
    <property type="match status" value="1"/>
</dbReference>
<dbReference type="GO" id="GO:0004672">
    <property type="term" value="F:protein kinase activity"/>
    <property type="evidence" value="ECO:0007669"/>
    <property type="project" value="InterPro"/>
</dbReference>
<protein>
    <recommendedName>
        <fullName evidence="3">Protein kinase domain-containing protein</fullName>
    </recommendedName>
</protein>
<evidence type="ECO:0000313" key="4">
    <source>
        <dbReference type="EMBL" id="OEJ77243.1"/>
    </source>
</evidence>
<feature type="transmembrane region" description="Helical" evidence="2">
    <location>
        <begin position="396"/>
        <end position="417"/>
    </location>
</feature>
<dbReference type="PANTHER" id="PTHR30570:SF1">
    <property type="entry name" value="PHOSPHATE-BINDING PROTEIN PSTS"/>
    <property type="match status" value="1"/>
</dbReference>
<dbReference type="InterPro" id="IPR024370">
    <property type="entry name" value="PBP_domain"/>
</dbReference>
<gene>
    <name evidence="4" type="ORF">BH720_00390</name>
</gene>
<dbReference type="Pfam" id="PF12849">
    <property type="entry name" value="PBP_like_2"/>
    <property type="match status" value="1"/>
</dbReference>
<dbReference type="GO" id="GO:0005524">
    <property type="term" value="F:ATP binding"/>
    <property type="evidence" value="ECO:0007669"/>
    <property type="project" value="InterPro"/>
</dbReference>
<dbReference type="SUPFAM" id="SSF53850">
    <property type="entry name" value="Periplasmic binding protein-like II"/>
    <property type="match status" value="1"/>
</dbReference>
<dbReference type="AlphaFoldDB" id="A0A1E5QSC5"/>
<accession>A0A1E5QSC5</accession>
<organism evidence="4">
    <name type="scientific">Desertifilum tharense IPPAS B-1220</name>
    <dbReference type="NCBI Taxonomy" id="1781255"/>
    <lineage>
        <taxon>Bacteria</taxon>
        <taxon>Bacillati</taxon>
        <taxon>Cyanobacteriota</taxon>
        <taxon>Cyanophyceae</taxon>
        <taxon>Desertifilales</taxon>
        <taxon>Desertifilaceae</taxon>
        <taxon>Desertifilum</taxon>
    </lineage>
</organism>
<dbReference type="InterPro" id="IPR011009">
    <property type="entry name" value="Kinase-like_dom_sf"/>
</dbReference>
<reference evidence="4" key="1">
    <citation type="submission" date="2016-09" db="EMBL/GenBank/DDBJ databases">
        <title>Draft genome of thermotolerant cyanobacterium Desertifilum sp. strain IPPAS B-1220.</title>
        <authorList>
            <person name="Sinetova M.A."/>
            <person name="Bolakhan K."/>
            <person name="Zayadan B.K."/>
            <person name="Mironov K.S."/>
            <person name="Ustinova V."/>
            <person name="Kupriyanova E.V."/>
            <person name="Sidorov R.A."/>
            <person name="Skrypnik A.N."/>
            <person name="Gogoleva N.E."/>
            <person name="Gogolev Y.V."/>
            <person name="Los D.A."/>
        </authorList>
    </citation>
    <scope>NUCLEOTIDE SEQUENCE [LARGE SCALE GENOMIC DNA]</scope>
    <source>
        <strain evidence="4">IPPAS B-1220</strain>
    </source>
</reference>
<evidence type="ECO:0000256" key="1">
    <source>
        <dbReference type="ARBA" id="ARBA00022729"/>
    </source>
</evidence>
<keyword evidence="2" id="KW-1133">Transmembrane helix</keyword>
<comment type="caution">
    <text evidence="4">The sequence shown here is derived from an EMBL/GenBank/DDBJ whole genome shotgun (WGS) entry which is preliminary data.</text>
</comment>
<keyword evidence="2" id="KW-0472">Membrane</keyword>
<name>A0A1E5QSC5_9CYAN</name>
<dbReference type="PROSITE" id="PS50011">
    <property type="entry name" value="PROTEIN_KINASE_DOM"/>
    <property type="match status" value="1"/>
</dbReference>
<feature type="domain" description="Protein kinase" evidence="3">
    <location>
        <begin position="89"/>
        <end position="384"/>
    </location>
</feature>
<dbReference type="EMBL" id="MJGC01000010">
    <property type="protein sequence ID" value="OEJ77243.1"/>
    <property type="molecule type" value="Genomic_DNA"/>
</dbReference>
<proteinExistence type="predicted"/>
<dbReference type="Gene3D" id="1.10.510.10">
    <property type="entry name" value="Transferase(Phosphotransferase) domain 1"/>
    <property type="match status" value="1"/>
</dbReference>
<dbReference type="STRING" id="1781255.BH720_00390"/>
<dbReference type="InterPro" id="IPR050811">
    <property type="entry name" value="Phosphate_ABC_transporter"/>
</dbReference>
<dbReference type="SUPFAM" id="SSF56112">
    <property type="entry name" value="Protein kinase-like (PK-like)"/>
    <property type="match status" value="1"/>
</dbReference>
<evidence type="ECO:0000256" key="2">
    <source>
        <dbReference type="SAM" id="Phobius"/>
    </source>
</evidence>